<evidence type="ECO:0000256" key="1">
    <source>
        <dbReference type="SAM" id="Phobius"/>
    </source>
</evidence>
<protein>
    <recommendedName>
        <fullName evidence="4">DUF2568 domain-containing protein</fullName>
    </recommendedName>
</protein>
<dbReference type="RefSeq" id="WP_093838025.1">
    <property type="nucleotide sequence ID" value="NZ_FOLM01000003.1"/>
</dbReference>
<keyword evidence="1" id="KW-1133">Transmembrane helix</keyword>
<dbReference type="InterPro" id="IPR021214">
    <property type="entry name" value="DUF2568"/>
</dbReference>
<keyword evidence="1" id="KW-0472">Membrane</keyword>
<dbReference type="Pfam" id="PF10823">
    <property type="entry name" value="DUF2568"/>
    <property type="match status" value="1"/>
</dbReference>
<organism evidence="2 3">
    <name type="scientific">Streptomyces aidingensis</name>
    <dbReference type="NCBI Taxonomy" id="910347"/>
    <lineage>
        <taxon>Bacteria</taxon>
        <taxon>Bacillati</taxon>
        <taxon>Actinomycetota</taxon>
        <taxon>Actinomycetes</taxon>
        <taxon>Kitasatosporales</taxon>
        <taxon>Streptomycetaceae</taxon>
        <taxon>Streptomyces</taxon>
    </lineage>
</organism>
<dbReference type="AlphaFoldDB" id="A0A1I1J2Y4"/>
<accession>A0A1I1J2Y4</accession>
<evidence type="ECO:0000313" key="3">
    <source>
        <dbReference type="Proteomes" id="UP000199207"/>
    </source>
</evidence>
<feature type="transmembrane region" description="Helical" evidence="1">
    <location>
        <begin position="76"/>
        <end position="97"/>
    </location>
</feature>
<feature type="transmembrane region" description="Helical" evidence="1">
    <location>
        <begin position="21"/>
        <end position="43"/>
    </location>
</feature>
<dbReference type="OrthoDB" id="4338809at2"/>
<evidence type="ECO:0000313" key="2">
    <source>
        <dbReference type="EMBL" id="SFC39810.1"/>
    </source>
</evidence>
<proteinExistence type="predicted"/>
<dbReference type="EMBL" id="FOLM01000003">
    <property type="protein sequence ID" value="SFC39810.1"/>
    <property type="molecule type" value="Genomic_DNA"/>
</dbReference>
<name>A0A1I1J2Y4_9ACTN</name>
<keyword evidence="1" id="KW-0812">Transmembrane</keyword>
<reference evidence="2 3" key="1">
    <citation type="submission" date="2016-10" db="EMBL/GenBank/DDBJ databases">
        <authorList>
            <person name="de Groot N.N."/>
        </authorList>
    </citation>
    <scope>NUCLEOTIDE SEQUENCE [LARGE SCALE GENOMIC DNA]</scope>
    <source>
        <strain evidence="2 3">CGMCC 4.5739</strain>
    </source>
</reference>
<dbReference type="Proteomes" id="UP000199207">
    <property type="component" value="Unassembled WGS sequence"/>
</dbReference>
<keyword evidence="3" id="KW-1185">Reference proteome</keyword>
<feature type="transmembrane region" description="Helical" evidence="1">
    <location>
        <begin position="49"/>
        <end position="69"/>
    </location>
</feature>
<sequence length="125" mass="12969">MNDRTDPMARLSGNPLIAANELLAFVVEMMAFGILAWAGWAWADGGFPGAVLGAVLLGAAITLWGLFAAPRARFQVGAAGVLAVKALVLLGSAAALFSVGSTAFAVVFTVVVVLNTAVLEFHRRR</sequence>
<feature type="transmembrane region" description="Helical" evidence="1">
    <location>
        <begin position="103"/>
        <end position="121"/>
    </location>
</feature>
<evidence type="ECO:0008006" key="4">
    <source>
        <dbReference type="Google" id="ProtNLM"/>
    </source>
</evidence>
<gene>
    <name evidence="2" type="ORF">SAMN05421773_103187</name>
</gene>